<dbReference type="AlphaFoldDB" id="A0A7J7L9K3"/>
<keyword evidence="3" id="KW-1185">Reference proteome</keyword>
<proteinExistence type="inferred from homology"/>
<accession>A0A7J7L9K3</accession>
<name>A0A7J7L9K3_9MAGN</name>
<dbReference type="SUPFAM" id="SSF56815">
    <property type="entry name" value="Sec1/munc18-like (SM) proteins"/>
    <property type="match status" value="1"/>
</dbReference>
<comment type="similarity">
    <text evidence="1">Belongs to the STXBP/unc-18/SEC1 family.</text>
</comment>
<evidence type="ECO:0000313" key="3">
    <source>
        <dbReference type="Proteomes" id="UP000541444"/>
    </source>
</evidence>
<comment type="caution">
    <text evidence="2">The sequence shown here is derived from an EMBL/GenBank/DDBJ whole genome shotgun (WGS) entry which is preliminary data.</text>
</comment>
<dbReference type="EMBL" id="JACGCM010002501">
    <property type="protein sequence ID" value="KAF6139315.1"/>
    <property type="molecule type" value="Genomic_DNA"/>
</dbReference>
<dbReference type="Gene3D" id="3.40.50.2060">
    <property type="match status" value="1"/>
</dbReference>
<organism evidence="2 3">
    <name type="scientific">Kingdonia uniflora</name>
    <dbReference type="NCBI Taxonomy" id="39325"/>
    <lineage>
        <taxon>Eukaryota</taxon>
        <taxon>Viridiplantae</taxon>
        <taxon>Streptophyta</taxon>
        <taxon>Embryophyta</taxon>
        <taxon>Tracheophyta</taxon>
        <taxon>Spermatophyta</taxon>
        <taxon>Magnoliopsida</taxon>
        <taxon>Ranunculales</taxon>
        <taxon>Circaeasteraceae</taxon>
        <taxon>Kingdonia</taxon>
    </lineage>
</organism>
<dbReference type="InterPro" id="IPR043154">
    <property type="entry name" value="Sec-1-like_dom1"/>
</dbReference>
<sequence length="125" mass="14425">MAISGSRSWSSRENEYRNLKQITQHRLLHEMLASVKQTELMKILVVDEVTLRIMGSTFKMSDIVNDEVGVYLIENLHMKREPLGADAIYFIQPSRESYLLSLAALPYFSFLLNVKFKILSTSRLV</sequence>
<dbReference type="InterPro" id="IPR036045">
    <property type="entry name" value="Sec1-like_sf"/>
</dbReference>
<dbReference type="GO" id="GO:0016192">
    <property type="term" value="P:vesicle-mediated transport"/>
    <property type="evidence" value="ECO:0007669"/>
    <property type="project" value="InterPro"/>
</dbReference>
<dbReference type="Proteomes" id="UP000541444">
    <property type="component" value="Unassembled WGS sequence"/>
</dbReference>
<evidence type="ECO:0000313" key="2">
    <source>
        <dbReference type="EMBL" id="KAF6139315.1"/>
    </source>
</evidence>
<reference evidence="2 3" key="1">
    <citation type="journal article" date="2020" name="IScience">
        <title>Genome Sequencing of the Endangered Kingdonia uniflora (Circaeasteraceae, Ranunculales) Reveals Potential Mechanisms of Evolutionary Specialization.</title>
        <authorList>
            <person name="Sun Y."/>
            <person name="Deng T."/>
            <person name="Zhang A."/>
            <person name="Moore M.J."/>
            <person name="Landis J.B."/>
            <person name="Lin N."/>
            <person name="Zhang H."/>
            <person name="Zhang X."/>
            <person name="Huang J."/>
            <person name="Zhang X."/>
            <person name="Sun H."/>
            <person name="Wang H."/>
        </authorList>
    </citation>
    <scope>NUCLEOTIDE SEQUENCE [LARGE SCALE GENOMIC DNA]</scope>
    <source>
        <strain evidence="2">TB1705</strain>
        <tissue evidence="2">Leaf</tissue>
    </source>
</reference>
<dbReference type="OrthoDB" id="2228at2759"/>
<dbReference type="Pfam" id="PF00995">
    <property type="entry name" value="Sec1"/>
    <property type="match status" value="1"/>
</dbReference>
<protein>
    <submittedName>
        <fullName evidence="2">Uncharacterized protein</fullName>
    </submittedName>
</protein>
<evidence type="ECO:0000256" key="1">
    <source>
        <dbReference type="ARBA" id="ARBA00009884"/>
    </source>
</evidence>
<gene>
    <name evidence="2" type="ORF">GIB67_021525</name>
</gene>
<dbReference type="InterPro" id="IPR001619">
    <property type="entry name" value="Sec1-like"/>
</dbReference>